<evidence type="ECO:0000313" key="2">
    <source>
        <dbReference type="Proteomes" id="UP000267430"/>
    </source>
</evidence>
<dbReference type="AlphaFoldDB" id="A0A3S0U7V9"/>
<name>A0A3S0U7V9_9BACI</name>
<dbReference type="RefSeq" id="WP_126863354.1">
    <property type="nucleotide sequence ID" value="NZ_JAUSTX010000016.1"/>
</dbReference>
<dbReference type="SUPFAM" id="SSF140500">
    <property type="entry name" value="BAS1536-like"/>
    <property type="match status" value="1"/>
</dbReference>
<protein>
    <submittedName>
        <fullName evidence="1">Aspartyl-phosphate phosphatase Spo0E family protein</fullName>
    </submittedName>
</protein>
<evidence type="ECO:0000313" key="1">
    <source>
        <dbReference type="EMBL" id="RUQ31954.1"/>
    </source>
</evidence>
<accession>A0A3S0U7V9</accession>
<dbReference type="InterPro" id="IPR037208">
    <property type="entry name" value="Spo0E-like_sf"/>
</dbReference>
<dbReference type="Pfam" id="PF09388">
    <property type="entry name" value="SpoOE-like"/>
    <property type="match status" value="1"/>
</dbReference>
<dbReference type="GO" id="GO:0046983">
    <property type="term" value="F:protein dimerization activity"/>
    <property type="evidence" value="ECO:0007669"/>
    <property type="project" value="InterPro"/>
</dbReference>
<comment type="caution">
    <text evidence="1">The sequence shown here is derived from an EMBL/GenBank/DDBJ whole genome shotgun (WGS) entry which is preliminary data.</text>
</comment>
<gene>
    <name evidence="1" type="ORF">ELQ35_02985</name>
</gene>
<proteinExistence type="predicted"/>
<dbReference type="GO" id="GO:0043937">
    <property type="term" value="P:regulation of sporulation"/>
    <property type="evidence" value="ECO:0007669"/>
    <property type="project" value="InterPro"/>
</dbReference>
<dbReference type="InterPro" id="IPR018540">
    <property type="entry name" value="Spo0E-like"/>
</dbReference>
<dbReference type="InterPro" id="IPR036638">
    <property type="entry name" value="HLH_DNA-bd_sf"/>
</dbReference>
<organism evidence="1 2">
    <name type="scientific">Peribacillus cavernae</name>
    <dbReference type="NCBI Taxonomy" id="1674310"/>
    <lineage>
        <taxon>Bacteria</taxon>
        <taxon>Bacillati</taxon>
        <taxon>Bacillota</taxon>
        <taxon>Bacilli</taxon>
        <taxon>Bacillales</taxon>
        <taxon>Bacillaceae</taxon>
        <taxon>Peribacillus</taxon>
    </lineage>
</organism>
<dbReference type="EMBL" id="RYZZ01000004">
    <property type="protein sequence ID" value="RUQ31954.1"/>
    <property type="molecule type" value="Genomic_DNA"/>
</dbReference>
<dbReference type="Proteomes" id="UP000267430">
    <property type="component" value="Unassembled WGS sequence"/>
</dbReference>
<sequence>MWDLYEILCCQIEQKREEMLLLERSHGRSSSQVIDASQQLDRLLNMLYGLKNQKVMAGAANDLTIPL</sequence>
<keyword evidence="2" id="KW-1185">Reference proteome</keyword>
<reference evidence="1 2" key="1">
    <citation type="submission" date="2018-12" db="EMBL/GenBank/DDBJ databases">
        <title>Bacillus chawlae sp. nov., Bacillus glennii sp. nov., and Bacillus saganii sp. nov. Isolated from the Vehicle Assembly Building at Kennedy Space Center where the Viking Spacecraft were Assembled.</title>
        <authorList>
            <person name="Seuylemezian A."/>
            <person name="Vaishampayan P."/>
        </authorList>
    </citation>
    <scope>NUCLEOTIDE SEQUENCE [LARGE SCALE GENOMIC DNA]</scope>
    <source>
        <strain evidence="1 2">L5</strain>
    </source>
</reference>
<dbReference type="Gene3D" id="4.10.280.10">
    <property type="entry name" value="Helix-loop-helix DNA-binding domain"/>
    <property type="match status" value="1"/>
</dbReference>
<dbReference type="OrthoDB" id="2942244at2"/>